<name>A0A117RC28_9ACTN</name>
<dbReference type="InterPro" id="IPR001322">
    <property type="entry name" value="Lamin_tail_dom"/>
</dbReference>
<dbReference type="InterPro" id="IPR036691">
    <property type="entry name" value="Endo/exonu/phosph_ase_sf"/>
</dbReference>
<feature type="transmembrane region" description="Helical" evidence="2">
    <location>
        <begin position="12"/>
        <end position="34"/>
    </location>
</feature>
<proteinExistence type="predicted"/>
<dbReference type="GO" id="GO:0004519">
    <property type="term" value="F:endonuclease activity"/>
    <property type="evidence" value="ECO:0007669"/>
    <property type="project" value="UniProtKB-KW"/>
</dbReference>
<reference evidence="4 5" key="1">
    <citation type="submission" date="2015-10" db="EMBL/GenBank/DDBJ databases">
        <title>Draft genome sequence of Streptomyces griseoruber DSM 40281, type strain for the species Streptomyces griseoruber.</title>
        <authorList>
            <person name="Ruckert C."/>
            <person name="Winkler A."/>
            <person name="Kalinowski J."/>
            <person name="Kampfer P."/>
            <person name="Glaeser S."/>
        </authorList>
    </citation>
    <scope>NUCLEOTIDE SEQUENCE [LARGE SCALE GENOMIC DNA]</scope>
    <source>
        <strain evidence="4 5">DSM 40281</strain>
    </source>
</reference>
<comment type="caution">
    <text evidence="4">The sequence shown here is derived from an EMBL/GenBank/DDBJ whole genome shotgun (WGS) entry which is preliminary data.</text>
</comment>
<keyword evidence="4" id="KW-0540">Nuclease</keyword>
<dbReference type="Pfam" id="PF03372">
    <property type="entry name" value="Exo_endo_phos"/>
    <property type="match status" value="1"/>
</dbReference>
<dbReference type="Proteomes" id="UP000052982">
    <property type="component" value="Unassembled WGS sequence"/>
</dbReference>
<organism evidence="4 5">
    <name type="scientific">Streptomyces griseoruber</name>
    <dbReference type="NCBI Taxonomy" id="1943"/>
    <lineage>
        <taxon>Bacteria</taxon>
        <taxon>Bacillati</taxon>
        <taxon>Actinomycetota</taxon>
        <taxon>Actinomycetes</taxon>
        <taxon>Kitasatosporales</taxon>
        <taxon>Streptomycetaceae</taxon>
        <taxon>Streptomyces</taxon>
    </lineage>
</organism>
<dbReference type="EMBL" id="LMWW01000031">
    <property type="protein sequence ID" value="KUN82605.1"/>
    <property type="molecule type" value="Genomic_DNA"/>
</dbReference>
<keyword evidence="5" id="KW-1185">Reference proteome</keyword>
<feature type="compositionally biased region" description="Gly residues" evidence="1">
    <location>
        <begin position="220"/>
        <end position="232"/>
    </location>
</feature>
<dbReference type="PROSITE" id="PS51841">
    <property type="entry name" value="LTD"/>
    <property type="match status" value="1"/>
</dbReference>
<feature type="region of interest" description="Disordered" evidence="1">
    <location>
        <begin position="199"/>
        <end position="241"/>
    </location>
</feature>
<dbReference type="SUPFAM" id="SSF56219">
    <property type="entry name" value="DNase I-like"/>
    <property type="match status" value="1"/>
</dbReference>
<protein>
    <submittedName>
        <fullName evidence="4">Endonuclease</fullName>
    </submittedName>
</protein>
<dbReference type="InterPro" id="IPR005135">
    <property type="entry name" value="Endo/exonuclease/phosphatase"/>
</dbReference>
<keyword evidence="4" id="KW-0378">Hydrolase</keyword>
<sequence>MSRTAGSRPRRSVNTLISVGVASTFAIISLPAAYATPSASAVISEVYGGGGNSGATLTRDFVELGNAGSAAYDLSGYSVQYLPGSPSSSSTWQVTTLSGSVAPGGRFLVAEAAGSGGTTALPTADATGTIAMSATSGTLALVSGTTALTCKTAADCAADSRIVDLVGYGTAVVREGSGPVTGASNTASVARGTSLADTDDNAADLTAGAPSPVNSAGQTPGSGDGDGGGGGDDPTQPGTVRIHDIQGTTRLSPLAGQTVTRVPGIVTGVRTSGSKGYWIQDPAADSDPRTSEGVFVYTGSVTPTVAVGDSVLVSGKVSEYYPSSTSQSVTELTGPTATVLSSGNALPAAVTLDATSVPSAYIPTAGGGSIESLALEPGVYAQDFYEANEGMRVAFSDARVVGAANSYGEMWVTVKPDENPTVRGGTLYSSYDQPNTGRIEVMSLDTAASPAADVGDELSGTTAGPLDYSTYGGYNVQATQLGTRVDHGLKQEVTRRQKGDELAVATYNVENLDALDDQTKFDRLAQGVAVNLSSPDIVALEEIQDDNGATDDGTVTSEATLTRFTDAIRAAGGPRYRWRYIAPTNDQDGGEPGGNIRQVFLFNPKRVSFTDRAGGDATTGTSVVKSRKGVHLTYSPGRIDPTSDAWSSSRKPLVGEFVFHGESVFVIANHFTSKGGDQPLHGRYQPPARSSETQRQAQAAEVNTFVKSLLAADKNAKAVVLGDLNDYEFSRTVGTLTDGKVLTPLITTLPAAERYTYVYDGNSQTLDHILTSPAVTRYDYDVVHLNAEFADQASDHDPQIVRIDVTGCRH</sequence>
<dbReference type="AlphaFoldDB" id="A0A117RC28"/>
<gene>
    <name evidence="4" type="ORF">AQJ64_18960</name>
</gene>
<keyword evidence="4" id="KW-0255">Endonuclease</keyword>
<dbReference type="STRING" id="1943.AQJ64_18960"/>
<evidence type="ECO:0000256" key="2">
    <source>
        <dbReference type="SAM" id="Phobius"/>
    </source>
</evidence>
<evidence type="ECO:0000313" key="4">
    <source>
        <dbReference type="EMBL" id="KUN82605.1"/>
    </source>
</evidence>
<evidence type="ECO:0000256" key="1">
    <source>
        <dbReference type="SAM" id="MobiDB-lite"/>
    </source>
</evidence>
<keyword evidence="2" id="KW-0812">Transmembrane</keyword>
<accession>A0A117RC28</accession>
<evidence type="ECO:0000259" key="3">
    <source>
        <dbReference type="PROSITE" id="PS51841"/>
    </source>
</evidence>
<dbReference type="CDD" id="cd04486">
    <property type="entry name" value="YhcR_OBF_like"/>
    <property type="match status" value="1"/>
</dbReference>
<feature type="domain" description="LTD" evidence="3">
    <location>
        <begin position="31"/>
        <end position="170"/>
    </location>
</feature>
<dbReference type="PANTHER" id="PTHR42834:SF1">
    <property type="entry name" value="ENDONUCLEASE_EXONUCLEASE_PHOSPHATASE FAMILY PROTEIN (AFU_ORTHOLOGUE AFUA_3G09210)"/>
    <property type="match status" value="1"/>
</dbReference>
<dbReference type="PANTHER" id="PTHR42834">
    <property type="entry name" value="ENDONUCLEASE/EXONUCLEASE/PHOSPHATASE FAMILY PROTEIN (AFU_ORTHOLOGUE AFUA_3G09210)"/>
    <property type="match status" value="1"/>
</dbReference>
<keyword evidence="2" id="KW-1133">Transmembrane helix</keyword>
<dbReference type="Pfam" id="PF00932">
    <property type="entry name" value="LTD"/>
    <property type="match status" value="1"/>
</dbReference>
<dbReference type="Gene3D" id="3.60.10.10">
    <property type="entry name" value="Endonuclease/exonuclease/phosphatase"/>
    <property type="match status" value="1"/>
</dbReference>
<keyword evidence="2" id="KW-0472">Membrane</keyword>
<evidence type="ECO:0000313" key="5">
    <source>
        <dbReference type="Proteomes" id="UP000052982"/>
    </source>
</evidence>